<sequence>MGRGLQHPSGRVIALGRLLLATSYLVVILIDLSQPAHAPAATYGLISLYVAAACVLVVATWKNWWLDARLAGPAHAFDILVFTALVVLTQGYTSPYFTFFMFLLLSAAIRWGWRETALTAILVTLLGLTSGIANVTDNDPIELQRSVIRTVHLVILSLILMWFGINQWSRRLAGWDDQQLADPSLDLSPVDSALEAAMLTVQASRGRFIWNEEGEPSILARHDQPAVPSKTVQIDSPPISVTTPFLYDLRKDRALSRDEERSLHLVDPADIVKLAKAAHLGLSEGMAIPVSAGSGNGTIFLEGIPNLSVDDLDLGEQISLRVAAHFQRHALLVAAQESAESRSRLAIARDLHDSVVQFLAGAGFRLEAMTRSLSAGRDIGGDLSELKQLMLQEQNELRSFITALRGASEVSSTDLAKDIKGLATRLARHWGIALEVSAQHRNVMIPARLYLDLQQIVREAVANAVRHADTKSMSIELSAERSQLRVGLTNDGKPYPKRGDYVELPQSLRERVIAAGGDLDISRGMGVTLLSVTLPIGAKR</sequence>
<feature type="transmembrane region" description="Helical" evidence="4">
    <location>
        <begin position="117"/>
        <end position="135"/>
    </location>
</feature>
<dbReference type="GO" id="GO:0000155">
    <property type="term" value="F:phosphorelay sensor kinase activity"/>
    <property type="evidence" value="ECO:0007669"/>
    <property type="project" value="InterPro"/>
</dbReference>
<evidence type="ECO:0000313" key="7">
    <source>
        <dbReference type="Proteomes" id="UP000285023"/>
    </source>
</evidence>
<dbReference type="Gene3D" id="1.20.5.1930">
    <property type="match status" value="1"/>
</dbReference>
<dbReference type="AlphaFoldDB" id="A0A418Q0K5"/>
<keyword evidence="4" id="KW-0812">Transmembrane</keyword>
<dbReference type="PANTHER" id="PTHR24421">
    <property type="entry name" value="NITRATE/NITRITE SENSOR PROTEIN NARX-RELATED"/>
    <property type="match status" value="1"/>
</dbReference>
<dbReference type="OrthoDB" id="8013578at2"/>
<proteinExistence type="predicted"/>
<feature type="transmembrane region" description="Helical" evidence="4">
    <location>
        <begin position="12"/>
        <end position="33"/>
    </location>
</feature>
<organism evidence="6 7">
    <name type="scientific">Sphingomonas edaphi</name>
    <dbReference type="NCBI Taxonomy" id="2315689"/>
    <lineage>
        <taxon>Bacteria</taxon>
        <taxon>Pseudomonadati</taxon>
        <taxon>Pseudomonadota</taxon>
        <taxon>Alphaproteobacteria</taxon>
        <taxon>Sphingomonadales</taxon>
        <taxon>Sphingomonadaceae</taxon>
        <taxon>Sphingomonas</taxon>
    </lineage>
</organism>
<protein>
    <recommendedName>
        <fullName evidence="5">Signal transduction histidine kinase subgroup 3 dimerisation and phosphoacceptor domain-containing protein</fullName>
    </recommendedName>
</protein>
<keyword evidence="1" id="KW-0808">Transferase</keyword>
<dbReference type="Pfam" id="PF07730">
    <property type="entry name" value="HisKA_3"/>
    <property type="match status" value="1"/>
</dbReference>
<keyword evidence="2" id="KW-0418">Kinase</keyword>
<keyword evidence="7" id="KW-1185">Reference proteome</keyword>
<evidence type="ECO:0000313" key="6">
    <source>
        <dbReference type="EMBL" id="RIX31498.1"/>
    </source>
</evidence>
<dbReference type="Gene3D" id="3.30.565.10">
    <property type="entry name" value="Histidine kinase-like ATPase, C-terminal domain"/>
    <property type="match status" value="1"/>
</dbReference>
<dbReference type="InterPro" id="IPR036890">
    <property type="entry name" value="HATPase_C_sf"/>
</dbReference>
<keyword evidence="4" id="KW-0472">Membrane</keyword>
<dbReference type="PANTHER" id="PTHR24421:SF59">
    <property type="entry name" value="OXYGEN SENSOR HISTIDINE KINASE NREB"/>
    <property type="match status" value="1"/>
</dbReference>
<feature type="transmembrane region" description="Helical" evidence="4">
    <location>
        <begin position="79"/>
        <end position="105"/>
    </location>
</feature>
<dbReference type="SUPFAM" id="SSF55874">
    <property type="entry name" value="ATPase domain of HSP90 chaperone/DNA topoisomerase II/histidine kinase"/>
    <property type="match status" value="1"/>
</dbReference>
<keyword evidence="4" id="KW-1133">Transmembrane helix</keyword>
<dbReference type="InterPro" id="IPR050482">
    <property type="entry name" value="Sensor_HK_TwoCompSys"/>
</dbReference>
<dbReference type="Proteomes" id="UP000285023">
    <property type="component" value="Unassembled WGS sequence"/>
</dbReference>
<dbReference type="EMBL" id="QXTF01000001">
    <property type="protein sequence ID" value="RIX31498.1"/>
    <property type="molecule type" value="Genomic_DNA"/>
</dbReference>
<dbReference type="GO" id="GO:0016020">
    <property type="term" value="C:membrane"/>
    <property type="evidence" value="ECO:0007669"/>
    <property type="project" value="InterPro"/>
</dbReference>
<reference evidence="6 7" key="1">
    <citation type="submission" date="2018-09" db="EMBL/GenBank/DDBJ databases">
        <title>Sphingomonas sp. DAC4.</title>
        <authorList>
            <person name="Seo T."/>
        </authorList>
    </citation>
    <scope>NUCLEOTIDE SEQUENCE [LARGE SCALE GENOMIC DNA]</scope>
    <source>
        <strain evidence="6 7">DAC4</strain>
    </source>
</reference>
<feature type="transmembrane region" description="Helical" evidence="4">
    <location>
        <begin position="147"/>
        <end position="165"/>
    </location>
</feature>
<feature type="transmembrane region" description="Helical" evidence="4">
    <location>
        <begin position="40"/>
        <end position="59"/>
    </location>
</feature>
<name>A0A418Q0K5_9SPHN</name>
<evidence type="ECO:0000259" key="5">
    <source>
        <dbReference type="Pfam" id="PF07730"/>
    </source>
</evidence>
<evidence type="ECO:0000256" key="3">
    <source>
        <dbReference type="ARBA" id="ARBA00023012"/>
    </source>
</evidence>
<evidence type="ECO:0000256" key="1">
    <source>
        <dbReference type="ARBA" id="ARBA00022679"/>
    </source>
</evidence>
<dbReference type="RefSeq" id="WP_119530385.1">
    <property type="nucleotide sequence ID" value="NZ_QXTF01000001.1"/>
</dbReference>
<keyword evidence="3" id="KW-0902">Two-component regulatory system</keyword>
<dbReference type="InterPro" id="IPR011712">
    <property type="entry name" value="Sig_transdc_His_kin_sub3_dim/P"/>
</dbReference>
<gene>
    <name evidence="6" type="ORF">D3M59_00230</name>
</gene>
<accession>A0A418Q0K5</accession>
<dbReference type="GO" id="GO:0046983">
    <property type="term" value="F:protein dimerization activity"/>
    <property type="evidence" value="ECO:0007669"/>
    <property type="project" value="InterPro"/>
</dbReference>
<evidence type="ECO:0000256" key="2">
    <source>
        <dbReference type="ARBA" id="ARBA00022777"/>
    </source>
</evidence>
<evidence type="ECO:0000256" key="4">
    <source>
        <dbReference type="SAM" id="Phobius"/>
    </source>
</evidence>
<comment type="caution">
    <text evidence="6">The sequence shown here is derived from an EMBL/GenBank/DDBJ whole genome shotgun (WGS) entry which is preliminary data.</text>
</comment>
<feature type="domain" description="Signal transduction histidine kinase subgroup 3 dimerisation and phosphoacceptor" evidence="5">
    <location>
        <begin position="344"/>
        <end position="406"/>
    </location>
</feature>